<feature type="binding site" evidence="3">
    <location>
        <position position="89"/>
    </location>
    <ligand>
        <name>NAD(+)</name>
        <dbReference type="ChEBI" id="CHEBI:57540"/>
    </ligand>
</feature>
<evidence type="ECO:0000256" key="2">
    <source>
        <dbReference type="PIRSR" id="PIRSR000105-1"/>
    </source>
</evidence>
<proteinExistence type="predicted"/>
<keyword evidence="8" id="KW-1185">Reference proteome</keyword>
<keyword evidence="1" id="KW-0560">Oxidoreductase</keyword>
<dbReference type="SUPFAM" id="SSF51735">
    <property type="entry name" value="NAD(P)-binding Rossmann-fold domains"/>
    <property type="match status" value="1"/>
</dbReference>
<dbReference type="FunFam" id="3.40.50.720:FF:000009">
    <property type="entry name" value="Fatty oxidation complex, alpha subunit"/>
    <property type="match status" value="1"/>
</dbReference>
<feature type="domain" description="3-hydroxyacyl-CoA dehydrogenase C-terminal" evidence="5">
    <location>
        <begin position="183"/>
        <end position="279"/>
    </location>
</feature>
<feature type="domain" description="3-hydroxyacyl-CoA dehydrogenase NAD binding" evidence="6">
    <location>
        <begin position="4"/>
        <end position="180"/>
    </location>
</feature>
<dbReference type="Gene3D" id="3.40.50.720">
    <property type="entry name" value="NAD(P)-binding Rossmann-like Domain"/>
    <property type="match status" value="1"/>
</dbReference>
<name>A0A9X1L1I7_9BACT</name>
<dbReference type="InterPro" id="IPR022694">
    <property type="entry name" value="3-OHacyl-CoA_DH"/>
</dbReference>
<dbReference type="GO" id="GO:0070403">
    <property type="term" value="F:NAD+ binding"/>
    <property type="evidence" value="ECO:0007669"/>
    <property type="project" value="InterPro"/>
</dbReference>
<accession>A0A9X1L1I7</accession>
<keyword evidence="3" id="KW-0520">NAD</keyword>
<dbReference type="EMBL" id="JAIXNE010000005">
    <property type="protein sequence ID" value="MCA6078272.1"/>
    <property type="molecule type" value="Genomic_DNA"/>
</dbReference>
<dbReference type="InterPro" id="IPR013328">
    <property type="entry name" value="6PGD_dom2"/>
</dbReference>
<organism evidence="7 8">
    <name type="scientific">Fulvivirga sedimenti</name>
    <dbReference type="NCBI Taxonomy" id="2879465"/>
    <lineage>
        <taxon>Bacteria</taxon>
        <taxon>Pseudomonadati</taxon>
        <taxon>Bacteroidota</taxon>
        <taxon>Cytophagia</taxon>
        <taxon>Cytophagales</taxon>
        <taxon>Fulvivirgaceae</taxon>
        <taxon>Fulvivirga</taxon>
    </lineage>
</organism>
<dbReference type="InterPro" id="IPR006108">
    <property type="entry name" value="3HC_DH_C"/>
</dbReference>
<evidence type="ECO:0000313" key="7">
    <source>
        <dbReference type="EMBL" id="MCA6078272.1"/>
    </source>
</evidence>
<dbReference type="Pfam" id="PF00725">
    <property type="entry name" value="3HCDH"/>
    <property type="match status" value="1"/>
</dbReference>
<evidence type="ECO:0000256" key="1">
    <source>
        <dbReference type="ARBA" id="ARBA00023002"/>
    </source>
</evidence>
<dbReference type="GO" id="GO:0006635">
    <property type="term" value="P:fatty acid beta-oxidation"/>
    <property type="evidence" value="ECO:0007669"/>
    <property type="project" value="TreeGrafter"/>
</dbReference>
<evidence type="ECO:0000313" key="8">
    <source>
        <dbReference type="Proteomes" id="UP001139409"/>
    </source>
</evidence>
<feature type="binding site" evidence="3">
    <location>
        <position position="140"/>
    </location>
    <ligand>
        <name>NAD(+)</name>
        <dbReference type="ChEBI" id="CHEBI:57540"/>
    </ligand>
</feature>
<feature type="region of interest" description="Disordered" evidence="4">
    <location>
        <begin position="258"/>
        <end position="280"/>
    </location>
</feature>
<dbReference type="InterPro" id="IPR036291">
    <property type="entry name" value="NAD(P)-bd_dom_sf"/>
</dbReference>
<feature type="binding site" evidence="3">
    <location>
        <position position="31"/>
    </location>
    <ligand>
        <name>NAD(+)</name>
        <dbReference type="ChEBI" id="CHEBI:57540"/>
    </ligand>
</feature>
<evidence type="ECO:0000256" key="3">
    <source>
        <dbReference type="PIRSR" id="PIRSR000105-2"/>
    </source>
</evidence>
<dbReference type="SUPFAM" id="SSF48179">
    <property type="entry name" value="6-phosphogluconate dehydrogenase C-terminal domain-like"/>
    <property type="match status" value="1"/>
</dbReference>
<feature type="binding site" evidence="3">
    <location>
        <position position="271"/>
    </location>
    <ligand>
        <name>NAD(+)</name>
        <dbReference type="ChEBI" id="CHEBI:57540"/>
    </ligand>
</feature>
<evidence type="ECO:0000259" key="6">
    <source>
        <dbReference type="Pfam" id="PF02737"/>
    </source>
</evidence>
<feature type="site" description="Important for catalytic activity" evidence="2">
    <location>
        <position position="137"/>
    </location>
</feature>
<evidence type="ECO:0000259" key="5">
    <source>
        <dbReference type="Pfam" id="PF00725"/>
    </source>
</evidence>
<dbReference type="PIRSF" id="PIRSF000105">
    <property type="entry name" value="HCDH"/>
    <property type="match status" value="1"/>
</dbReference>
<protein>
    <submittedName>
        <fullName evidence="7">3-hydroxybutyryl-CoA dehydrogenase</fullName>
    </submittedName>
</protein>
<dbReference type="PANTHER" id="PTHR48075">
    <property type="entry name" value="3-HYDROXYACYL-COA DEHYDROGENASE FAMILY PROTEIN"/>
    <property type="match status" value="1"/>
</dbReference>
<comment type="caution">
    <text evidence="7">The sequence shown here is derived from an EMBL/GenBank/DDBJ whole genome shotgun (WGS) entry which is preliminary data.</text>
</comment>
<sequence length="280" mass="30834">MNRIAVIGAGTMGLGIAQICGLAGFPTLLFDIADDALKSAADQIEKNLAKGIEKGKLREEEKSAALEKIEFTSDLNAVKADFIIEAIVENLEVKQKLFHQLERQNGAETIMASNTSSIPLTQIARGMKFPNRFIGMHFFNPAHIMKLVEVIRGASTDQETVNKTVSLSKGLGKTPVMAKDSPGFIVNRVARHFYVESLKILEEGVAPVEDIDALIRSTGFKMGPFELMDLIGVDTNFSVTESMFNSFYQDGKFRPSRIQKQKVDAGHHGRKSGKGFYDYS</sequence>
<feature type="binding site" evidence="3">
    <location>
        <position position="116"/>
    </location>
    <ligand>
        <name>NAD(+)</name>
        <dbReference type="ChEBI" id="CHEBI:57540"/>
    </ligand>
</feature>
<dbReference type="PANTHER" id="PTHR48075:SF5">
    <property type="entry name" value="3-HYDROXYBUTYRYL-COA DEHYDROGENASE"/>
    <property type="match status" value="1"/>
</dbReference>
<dbReference type="RefSeq" id="WP_225699126.1">
    <property type="nucleotide sequence ID" value="NZ_JAIXNE010000005.1"/>
</dbReference>
<feature type="binding site" evidence="3">
    <location>
        <position position="94"/>
    </location>
    <ligand>
        <name>NAD(+)</name>
        <dbReference type="ChEBI" id="CHEBI:57540"/>
    </ligand>
</feature>
<dbReference type="Proteomes" id="UP001139409">
    <property type="component" value="Unassembled WGS sequence"/>
</dbReference>
<evidence type="ECO:0000256" key="4">
    <source>
        <dbReference type="SAM" id="MobiDB-lite"/>
    </source>
</evidence>
<dbReference type="InterPro" id="IPR006176">
    <property type="entry name" value="3-OHacyl-CoA_DH_NAD-bd"/>
</dbReference>
<dbReference type="Pfam" id="PF02737">
    <property type="entry name" value="3HCDH_N"/>
    <property type="match status" value="1"/>
</dbReference>
<dbReference type="AlphaFoldDB" id="A0A9X1L1I7"/>
<dbReference type="InterPro" id="IPR008927">
    <property type="entry name" value="6-PGluconate_DH-like_C_sf"/>
</dbReference>
<feature type="binding site" evidence="3">
    <location>
        <begin position="8"/>
        <end position="13"/>
    </location>
    <ligand>
        <name>NAD(+)</name>
        <dbReference type="ChEBI" id="CHEBI:57540"/>
    </ligand>
</feature>
<dbReference type="GO" id="GO:0008691">
    <property type="term" value="F:3-hydroxybutyryl-CoA dehydrogenase activity"/>
    <property type="evidence" value="ECO:0007669"/>
    <property type="project" value="TreeGrafter"/>
</dbReference>
<reference evidence="7" key="1">
    <citation type="submission" date="2021-09" db="EMBL/GenBank/DDBJ databases">
        <title>Fulvivirga sp. isolated from coastal sediment.</title>
        <authorList>
            <person name="Yu H."/>
        </authorList>
    </citation>
    <scope>NUCLEOTIDE SEQUENCE</scope>
    <source>
        <strain evidence="7">1062</strain>
    </source>
</reference>
<gene>
    <name evidence="7" type="ORF">LDX50_25595</name>
</gene>
<dbReference type="Gene3D" id="1.10.1040.10">
    <property type="entry name" value="N-(1-d-carboxylethyl)-l-norvaline Dehydrogenase, domain 2"/>
    <property type="match status" value="1"/>
</dbReference>